<evidence type="ECO:0000313" key="3">
    <source>
        <dbReference type="Proteomes" id="UP000001064"/>
    </source>
</evidence>
<keyword evidence="3" id="KW-1185">Reference proteome</keyword>
<sequence length="664" mass="74488">MIEALNGEVTVPYELYQQIQLDSKGSNVNYLISSASYKITSKSGIAQFDCEFQIRVFNNKNKSNNNTVVTKESIKLISQKATILNSSIKYCKSNTGDNWTSGESLGACILTADHSYYLYTSAPGRYTITLECSLPYLTVKEAGFEVSIPECSNNSVFVRVPQKNANIKVFNSFLDTEAFDMWSEKHSKDANDYTVTFVKLANDTILKAQWTINDDFISNKIQLNNNNNNVPKVNVKPNVIVSQSILGSIGEGLLLLKCQFDYKIIAGNLSLFNIEIQDDINIVNVECQALKRWEVLALESPTSPSHNRVVQITLDYGFDSDFTINMNAEYSMKDTSGEINIPSMICKGDEINRQRGYLGIEARTNVEISDIGNLGLSVTDIKELPIQLSSMASHPILLSYKYLEPDFQLRLKVKRNNDVAVLVSICEGAHFITTCSDSGKLVHQIILQIKNTQKQFIRLRLPFEYEIWTTMMDGEPIRPSYSDPFLLIPILKPGVFDQNVAIKIEIVLLQKDAHNFNRQSNTGRFGFTLPKIDLPLRAVFATICLPRGVHCSDFTGNLKNVPYFQIPAPSSSASDSNPAPGQSHRRKNLNRRESIDFSDKAKKSHSFLSKSSAPVPNKRQGVIPVTVEMPNTNNTFFFEQILLSGDRDLSFGFNYKINNQLVQA</sequence>
<dbReference type="GeneID" id="10503539"/>
<dbReference type="OMA" id="MICKGDE"/>
<dbReference type="OrthoDB" id="17995at2759"/>
<dbReference type="InParanoid" id="F0Z6R7"/>
<dbReference type="EMBL" id="GL870943">
    <property type="protein sequence ID" value="EGC40409.1"/>
    <property type="molecule type" value="Genomic_DNA"/>
</dbReference>
<gene>
    <name evidence="2" type="ORF">DICPUDRAFT_146788</name>
</gene>
<protein>
    <submittedName>
        <fullName evidence="2">Uncharacterized protein</fullName>
    </submittedName>
</protein>
<dbReference type="FunCoup" id="F0Z6R7">
    <property type="interactions" value="5"/>
</dbReference>
<name>F0Z6R7_DICPU</name>
<dbReference type="Proteomes" id="UP000001064">
    <property type="component" value="Unassembled WGS sequence"/>
</dbReference>
<dbReference type="eggNOG" id="ENOG502S0WY">
    <property type="taxonomic scope" value="Eukaryota"/>
</dbReference>
<dbReference type="AlphaFoldDB" id="F0Z6R7"/>
<feature type="region of interest" description="Disordered" evidence="1">
    <location>
        <begin position="569"/>
        <end position="616"/>
    </location>
</feature>
<evidence type="ECO:0000313" key="2">
    <source>
        <dbReference type="EMBL" id="EGC40409.1"/>
    </source>
</evidence>
<feature type="compositionally biased region" description="Low complexity" evidence="1">
    <location>
        <begin position="569"/>
        <end position="580"/>
    </location>
</feature>
<proteinExistence type="predicted"/>
<dbReference type="RefSeq" id="XP_003283160.1">
    <property type="nucleotide sequence ID" value="XM_003283112.1"/>
</dbReference>
<evidence type="ECO:0000256" key="1">
    <source>
        <dbReference type="SAM" id="MobiDB-lite"/>
    </source>
</evidence>
<reference evidence="3" key="1">
    <citation type="journal article" date="2011" name="Genome Biol.">
        <title>Comparative genomics of the social amoebae Dictyostelium discoideum and Dictyostelium purpureum.</title>
        <authorList>
            <consortium name="US DOE Joint Genome Institute (JGI-PGF)"/>
            <person name="Sucgang R."/>
            <person name="Kuo A."/>
            <person name="Tian X."/>
            <person name="Salerno W."/>
            <person name="Parikh A."/>
            <person name="Feasley C.L."/>
            <person name="Dalin E."/>
            <person name="Tu H."/>
            <person name="Huang E."/>
            <person name="Barry K."/>
            <person name="Lindquist E."/>
            <person name="Shapiro H."/>
            <person name="Bruce D."/>
            <person name="Schmutz J."/>
            <person name="Salamov A."/>
            <person name="Fey P."/>
            <person name="Gaudet P."/>
            <person name="Anjard C."/>
            <person name="Babu M.M."/>
            <person name="Basu S."/>
            <person name="Bushmanova Y."/>
            <person name="van der Wel H."/>
            <person name="Katoh-Kurasawa M."/>
            <person name="Dinh C."/>
            <person name="Coutinho P.M."/>
            <person name="Saito T."/>
            <person name="Elias M."/>
            <person name="Schaap P."/>
            <person name="Kay R.R."/>
            <person name="Henrissat B."/>
            <person name="Eichinger L."/>
            <person name="Rivero F."/>
            <person name="Putnam N.H."/>
            <person name="West C.M."/>
            <person name="Loomis W.F."/>
            <person name="Chisholm R.L."/>
            <person name="Shaulsky G."/>
            <person name="Strassmann J.E."/>
            <person name="Queller D.C."/>
            <person name="Kuspa A."/>
            <person name="Grigoriev I.V."/>
        </authorList>
    </citation>
    <scope>NUCLEOTIDE SEQUENCE [LARGE SCALE GENOMIC DNA]</scope>
    <source>
        <strain evidence="3">QSDP1</strain>
    </source>
</reference>
<feature type="compositionally biased region" description="Basic and acidic residues" evidence="1">
    <location>
        <begin position="590"/>
        <end position="601"/>
    </location>
</feature>
<dbReference type="KEGG" id="dpp:DICPUDRAFT_146788"/>
<dbReference type="VEuPathDB" id="AmoebaDB:DICPUDRAFT_146788"/>
<accession>F0Z6R7</accession>
<organism evidence="2 3">
    <name type="scientific">Dictyostelium purpureum</name>
    <name type="common">Slime mold</name>
    <dbReference type="NCBI Taxonomy" id="5786"/>
    <lineage>
        <taxon>Eukaryota</taxon>
        <taxon>Amoebozoa</taxon>
        <taxon>Evosea</taxon>
        <taxon>Eumycetozoa</taxon>
        <taxon>Dictyostelia</taxon>
        <taxon>Dictyosteliales</taxon>
        <taxon>Dictyosteliaceae</taxon>
        <taxon>Dictyostelium</taxon>
    </lineage>
</organism>